<organism evidence="4 5">
    <name type="scientific">Sphingobacterium daejeonense</name>
    <dbReference type="NCBI Taxonomy" id="371142"/>
    <lineage>
        <taxon>Bacteria</taxon>
        <taxon>Pseudomonadati</taxon>
        <taxon>Bacteroidota</taxon>
        <taxon>Sphingobacteriia</taxon>
        <taxon>Sphingobacteriales</taxon>
        <taxon>Sphingobacteriaceae</taxon>
        <taxon>Sphingobacterium</taxon>
    </lineage>
</organism>
<dbReference type="PANTHER" id="PTHR24198:SF165">
    <property type="entry name" value="ANKYRIN REPEAT-CONTAINING PROTEIN-RELATED"/>
    <property type="match status" value="1"/>
</dbReference>
<name>A0ABW3RKL9_9SPHI</name>
<evidence type="ECO:0000313" key="5">
    <source>
        <dbReference type="Proteomes" id="UP001597205"/>
    </source>
</evidence>
<dbReference type="RefSeq" id="WP_380895315.1">
    <property type="nucleotide sequence ID" value="NZ_JBHTKY010000007.1"/>
</dbReference>
<proteinExistence type="predicted"/>
<dbReference type="Gene3D" id="1.25.40.20">
    <property type="entry name" value="Ankyrin repeat-containing domain"/>
    <property type="match status" value="2"/>
</dbReference>
<protein>
    <submittedName>
        <fullName evidence="4">Ankyrin repeat domain-containing protein</fullName>
    </submittedName>
</protein>
<dbReference type="PROSITE" id="PS50297">
    <property type="entry name" value="ANK_REP_REGION"/>
    <property type="match status" value="1"/>
</dbReference>
<dbReference type="InterPro" id="IPR002110">
    <property type="entry name" value="Ankyrin_rpt"/>
</dbReference>
<dbReference type="SUPFAM" id="SSF48403">
    <property type="entry name" value="Ankyrin repeat"/>
    <property type="match status" value="1"/>
</dbReference>
<keyword evidence="2 3" id="KW-0040">ANK repeat</keyword>
<evidence type="ECO:0000256" key="3">
    <source>
        <dbReference type="PROSITE-ProRule" id="PRU00023"/>
    </source>
</evidence>
<evidence type="ECO:0000256" key="2">
    <source>
        <dbReference type="ARBA" id="ARBA00023043"/>
    </source>
</evidence>
<dbReference type="Proteomes" id="UP001597205">
    <property type="component" value="Unassembled WGS sequence"/>
</dbReference>
<dbReference type="SMART" id="SM00248">
    <property type="entry name" value="ANK"/>
    <property type="match status" value="6"/>
</dbReference>
<evidence type="ECO:0000313" key="4">
    <source>
        <dbReference type="EMBL" id="MFD1165361.1"/>
    </source>
</evidence>
<dbReference type="PROSITE" id="PS50088">
    <property type="entry name" value="ANK_REPEAT"/>
    <property type="match status" value="1"/>
</dbReference>
<sequence length="397" mass="44848">MFEKTPLIQAIDKGDMTTAIELYKQGERIPHSQHSYDYNQLYDTLLRNKGYELINLMSENGEIEKDIYMLDKIDGSIYSSIIKKRNPDEEFVAFLQEFISSSDNINDEVSGETLLSYAIQSKVDSSIIKAMIDAGCRVDFKDNSENNLIIISIKKHDLKGDELISYVEILSNEGIDINEPNKIGQTALHIAMESNKSNILDLLLQNGADPNQQDHEGNSAFFIAVAHKGNIDLYKKLAEYDSMDFEQTNKRGEKALHHILKNTSGFSHSVDLILQMLEDGVDLKSTCMHYDSAYSGWYWIAQQNAESFQKIFNSAGPEINEQDDLGNTLLHLVVVKDSNHDQNVAKETYKKVKFLLDNGASASMLNNQEKTAMMLASEDNLKGKTVELLLIAEQKER</sequence>
<accession>A0ABW3RKL9</accession>
<gene>
    <name evidence="4" type="ORF">ACFQ2C_07075</name>
</gene>
<keyword evidence="1" id="KW-0677">Repeat</keyword>
<dbReference type="Pfam" id="PF12796">
    <property type="entry name" value="Ank_2"/>
    <property type="match status" value="1"/>
</dbReference>
<keyword evidence="5" id="KW-1185">Reference proteome</keyword>
<dbReference type="PANTHER" id="PTHR24198">
    <property type="entry name" value="ANKYRIN REPEAT AND PROTEIN KINASE DOMAIN-CONTAINING PROTEIN"/>
    <property type="match status" value="1"/>
</dbReference>
<feature type="repeat" description="ANK" evidence="3">
    <location>
        <begin position="183"/>
        <end position="215"/>
    </location>
</feature>
<reference evidence="5" key="1">
    <citation type="journal article" date="2019" name="Int. J. Syst. Evol. Microbiol.">
        <title>The Global Catalogue of Microorganisms (GCM) 10K type strain sequencing project: providing services to taxonomists for standard genome sequencing and annotation.</title>
        <authorList>
            <consortium name="The Broad Institute Genomics Platform"/>
            <consortium name="The Broad Institute Genome Sequencing Center for Infectious Disease"/>
            <person name="Wu L."/>
            <person name="Ma J."/>
        </authorList>
    </citation>
    <scope>NUCLEOTIDE SEQUENCE [LARGE SCALE GENOMIC DNA]</scope>
    <source>
        <strain evidence="5">CCUG 52468</strain>
    </source>
</reference>
<comment type="caution">
    <text evidence="4">The sequence shown here is derived from an EMBL/GenBank/DDBJ whole genome shotgun (WGS) entry which is preliminary data.</text>
</comment>
<dbReference type="EMBL" id="JBHTKY010000007">
    <property type="protein sequence ID" value="MFD1165361.1"/>
    <property type="molecule type" value="Genomic_DNA"/>
</dbReference>
<evidence type="ECO:0000256" key="1">
    <source>
        <dbReference type="ARBA" id="ARBA00022737"/>
    </source>
</evidence>
<dbReference type="InterPro" id="IPR036770">
    <property type="entry name" value="Ankyrin_rpt-contain_sf"/>
</dbReference>